<evidence type="ECO:0000256" key="8">
    <source>
        <dbReference type="ARBA" id="ARBA00023180"/>
    </source>
</evidence>
<proteinExistence type="predicted"/>
<feature type="transmembrane region" description="Helical" evidence="9">
    <location>
        <begin position="99"/>
        <end position="117"/>
    </location>
</feature>
<feature type="transmembrane region" description="Helical" evidence="9">
    <location>
        <begin position="363"/>
        <end position="389"/>
    </location>
</feature>
<dbReference type="Pfam" id="PF00083">
    <property type="entry name" value="Sugar_tr"/>
    <property type="match status" value="1"/>
</dbReference>
<dbReference type="EMBL" id="BGZK01000211">
    <property type="protein sequence ID" value="GBP28758.1"/>
    <property type="molecule type" value="Genomic_DNA"/>
</dbReference>
<evidence type="ECO:0000256" key="1">
    <source>
        <dbReference type="ARBA" id="ARBA00004651"/>
    </source>
</evidence>
<dbReference type="GO" id="GO:0005886">
    <property type="term" value="C:plasma membrane"/>
    <property type="evidence" value="ECO:0007669"/>
    <property type="project" value="UniProtKB-SubCell"/>
</dbReference>
<dbReference type="STRING" id="151549.A0A4C1UQN8"/>
<dbReference type="Gene3D" id="1.20.1250.20">
    <property type="entry name" value="MFS general substrate transporter like domains"/>
    <property type="match status" value="1"/>
</dbReference>
<dbReference type="PROSITE" id="PS00216">
    <property type="entry name" value="SUGAR_TRANSPORT_1"/>
    <property type="match status" value="1"/>
</dbReference>
<evidence type="ECO:0000256" key="2">
    <source>
        <dbReference type="ARBA" id="ARBA00022448"/>
    </source>
</evidence>
<dbReference type="PANTHER" id="PTHR48021">
    <property type="match status" value="1"/>
</dbReference>
<feature type="transmembrane region" description="Helical" evidence="9">
    <location>
        <begin position="264"/>
        <end position="287"/>
    </location>
</feature>
<keyword evidence="12" id="KW-1185">Reference proteome</keyword>
<keyword evidence="4" id="KW-0762">Sugar transport</keyword>
<feature type="transmembrane region" description="Helical" evidence="9">
    <location>
        <begin position="401"/>
        <end position="420"/>
    </location>
</feature>
<dbReference type="GO" id="GO:0022857">
    <property type="term" value="F:transmembrane transporter activity"/>
    <property type="evidence" value="ECO:0007669"/>
    <property type="project" value="InterPro"/>
</dbReference>
<evidence type="ECO:0000256" key="6">
    <source>
        <dbReference type="ARBA" id="ARBA00022989"/>
    </source>
</evidence>
<comment type="caution">
    <text evidence="11">The sequence shown here is derived from an EMBL/GenBank/DDBJ whole genome shotgun (WGS) entry which is preliminary data.</text>
</comment>
<dbReference type="InterPro" id="IPR050549">
    <property type="entry name" value="MFS_Trehalose_Transporter"/>
</dbReference>
<reference evidence="11 12" key="1">
    <citation type="journal article" date="2019" name="Commun. Biol.">
        <title>The bagworm genome reveals a unique fibroin gene that provides high tensile strength.</title>
        <authorList>
            <person name="Kono N."/>
            <person name="Nakamura H."/>
            <person name="Ohtoshi R."/>
            <person name="Tomita M."/>
            <person name="Numata K."/>
            <person name="Arakawa K."/>
        </authorList>
    </citation>
    <scope>NUCLEOTIDE SEQUENCE [LARGE SCALE GENOMIC DNA]</scope>
</reference>
<dbReference type="PANTHER" id="PTHR48021:SF1">
    <property type="entry name" value="GH07001P-RELATED"/>
    <property type="match status" value="1"/>
</dbReference>
<feature type="transmembrane region" description="Helical" evidence="9">
    <location>
        <begin position="123"/>
        <end position="144"/>
    </location>
</feature>
<evidence type="ECO:0000313" key="11">
    <source>
        <dbReference type="EMBL" id="GBP28758.1"/>
    </source>
</evidence>
<evidence type="ECO:0000256" key="7">
    <source>
        <dbReference type="ARBA" id="ARBA00023136"/>
    </source>
</evidence>
<evidence type="ECO:0000313" key="12">
    <source>
        <dbReference type="Proteomes" id="UP000299102"/>
    </source>
</evidence>
<evidence type="ECO:0000259" key="10">
    <source>
        <dbReference type="PROSITE" id="PS50850"/>
    </source>
</evidence>
<dbReference type="InterPro" id="IPR005828">
    <property type="entry name" value="MFS_sugar_transport-like"/>
</dbReference>
<dbReference type="PROSITE" id="PS50850">
    <property type="entry name" value="MFS"/>
    <property type="match status" value="1"/>
</dbReference>
<feature type="transmembrane region" description="Helical" evidence="9">
    <location>
        <begin position="156"/>
        <end position="175"/>
    </location>
</feature>
<dbReference type="AlphaFoldDB" id="A0A4C1UQN8"/>
<dbReference type="Proteomes" id="UP000299102">
    <property type="component" value="Unassembled WGS sequence"/>
</dbReference>
<dbReference type="InterPro" id="IPR003663">
    <property type="entry name" value="Sugar/inositol_transpt"/>
</dbReference>
<evidence type="ECO:0000256" key="3">
    <source>
        <dbReference type="ARBA" id="ARBA00022475"/>
    </source>
</evidence>
<evidence type="ECO:0000256" key="4">
    <source>
        <dbReference type="ARBA" id="ARBA00022597"/>
    </source>
</evidence>
<feature type="transmembrane region" description="Helical" evidence="9">
    <location>
        <begin position="181"/>
        <end position="201"/>
    </location>
</feature>
<gene>
    <name evidence="11" type="primary">Tret1</name>
    <name evidence="11" type="ORF">EVAR_19800_1</name>
</gene>
<sequence>MKALDRKATAAGSLEDATFLANGTYHHPRLAEGIGYLMEEKLMMGREPPEISLTERIAIAETITEHEGSWAASLLCAGAVCGAVPGGLVSEYFGRKKTLLYLALPLLVSWILVASSPNVYGIYVGRFVGGVALGALSVAVPPYVADIAEPQLLQSLANFYHVQLAAGVLFGYIVGMVQSTGWISVFGASIPIVFFIGFLFMPESPAYLMSQGKSSEAKTALSYFRGIDNDIDQELRTLKENIRNYAKNKATFKELFSVRSTFKAMVVSLGLMIFQQMTGIYPVLFYAEKIFMTFSISMYPPSAAIILGFFLVSSTYFSTILLRTIRRRILLMFSFTVMSFCAGSLAIYYNIKAPILMAGKGQTWTPLFVLCVFVCVYAAGVGPIPWLMLREIFPSNVTRRVTAIMAGFHWFFAFGVTKLYQNLEEKLRPGWVLWNFAVLAILGTAFVYFLVPETKGRTLQDIQNEFSGIHKKRRHRHVIEVESASES</sequence>
<name>A0A4C1UQN8_EUMVA</name>
<keyword evidence="2" id="KW-0813">Transport</keyword>
<dbReference type="SUPFAM" id="SSF103473">
    <property type="entry name" value="MFS general substrate transporter"/>
    <property type="match status" value="1"/>
</dbReference>
<dbReference type="OrthoDB" id="6612291at2759"/>
<evidence type="ECO:0000256" key="5">
    <source>
        <dbReference type="ARBA" id="ARBA00022692"/>
    </source>
</evidence>
<keyword evidence="6 9" id="KW-1133">Transmembrane helix</keyword>
<feature type="transmembrane region" description="Helical" evidence="9">
    <location>
        <begin position="299"/>
        <end position="322"/>
    </location>
</feature>
<feature type="transmembrane region" description="Helical" evidence="9">
    <location>
        <begin position="432"/>
        <end position="451"/>
    </location>
</feature>
<dbReference type="FunFam" id="1.20.1250.20:FF:000218">
    <property type="entry name" value="facilitated trehalose transporter Tret1"/>
    <property type="match status" value="1"/>
</dbReference>
<accession>A0A4C1UQN8</accession>
<dbReference type="PRINTS" id="PR00171">
    <property type="entry name" value="SUGRTRNSPORT"/>
</dbReference>
<dbReference type="InterPro" id="IPR020846">
    <property type="entry name" value="MFS_dom"/>
</dbReference>
<keyword evidence="7 9" id="KW-0472">Membrane</keyword>
<protein>
    <submittedName>
        <fullName evidence="11">Facilitated trehalose transporter Tret1</fullName>
    </submittedName>
</protein>
<dbReference type="InterPro" id="IPR036259">
    <property type="entry name" value="MFS_trans_sf"/>
</dbReference>
<evidence type="ECO:0000256" key="9">
    <source>
        <dbReference type="SAM" id="Phobius"/>
    </source>
</evidence>
<keyword evidence="3" id="KW-1003">Cell membrane</keyword>
<keyword evidence="5 9" id="KW-0812">Transmembrane</keyword>
<organism evidence="11 12">
    <name type="scientific">Eumeta variegata</name>
    <name type="common">Bagworm moth</name>
    <name type="synonym">Eumeta japonica</name>
    <dbReference type="NCBI Taxonomy" id="151549"/>
    <lineage>
        <taxon>Eukaryota</taxon>
        <taxon>Metazoa</taxon>
        <taxon>Ecdysozoa</taxon>
        <taxon>Arthropoda</taxon>
        <taxon>Hexapoda</taxon>
        <taxon>Insecta</taxon>
        <taxon>Pterygota</taxon>
        <taxon>Neoptera</taxon>
        <taxon>Endopterygota</taxon>
        <taxon>Lepidoptera</taxon>
        <taxon>Glossata</taxon>
        <taxon>Ditrysia</taxon>
        <taxon>Tineoidea</taxon>
        <taxon>Psychidae</taxon>
        <taxon>Oiketicinae</taxon>
        <taxon>Eumeta</taxon>
    </lineage>
</organism>
<dbReference type="InterPro" id="IPR005829">
    <property type="entry name" value="Sugar_transporter_CS"/>
</dbReference>
<comment type="subcellular location">
    <subcellularLocation>
        <location evidence="1">Cell membrane</location>
        <topology evidence="1">Multi-pass membrane protein</topology>
    </subcellularLocation>
</comment>
<keyword evidence="8" id="KW-0325">Glycoprotein</keyword>
<feature type="domain" description="Major facilitator superfamily (MFS) profile" evidence="10">
    <location>
        <begin position="1"/>
        <end position="455"/>
    </location>
</feature>
<feature type="transmembrane region" description="Helical" evidence="9">
    <location>
        <begin position="329"/>
        <end position="351"/>
    </location>
</feature>